<evidence type="ECO:0000256" key="8">
    <source>
        <dbReference type="ARBA" id="ARBA00023136"/>
    </source>
</evidence>
<dbReference type="Pfam" id="PF00528">
    <property type="entry name" value="BPD_transp_1"/>
    <property type="match status" value="1"/>
</dbReference>
<feature type="transmembrane region" description="Helical" evidence="9">
    <location>
        <begin position="66"/>
        <end position="86"/>
    </location>
</feature>
<dbReference type="InterPro" id="IPR043429">
    <property type="entry name" value="ArtM/GltK/GlnP/TcyL/YhdX-like"/>
</dbReference>
<feature type="transmembrane region" description="Helical" evidence="9">
    <location>
        <begin position="33"/>
        <end position="54"/>
    </location>
</feature>
<dbReference type="NCBIfam" id="TIGR01726">
    <property type="entry name" value="HEQRo_perm_3TM"/>
    <property type="match status" value="1"/>
</dbReference>
<sequence length="226" mass="24407">MHDLLTNDLLMFANELWIARLALLKGLGVTVSISLLSILAGSVAGVGLGLGLVYGNRLLRLLLRGYTDIVRGTPVLVLVLASYYIFSTVGLDLGPFQAGVLALAVFCSSHVGEILRGALQALPAGQTEAAKAIGLTFGQTFASVLWPQALRQILPTWVNTAAEMVKASTLLSVIGVAELLLRTQEIISRNFMSLEFYFFAGFLYFLINFGIERLGKFVERKTAVPS</sequence>
<organism evidence="11 12">
    <name type="scientific">Ancylobacter dichloromethanicus</name>
    <dbReference type="NCBI Taxonomy" id="518825"/>
    <lineage>
        <taxon>Bacteria</taxon>
        <taxon>Pseudomonadati</taxon>
        <taxon>Pseudomonadota</taxon>
        <taxon>Alphaproteobacteria</taxon>
        <taxon>Hyphomicrobiales</taxon>
        <taxon>Xanthobacteraceae</taxon>
        <taxon>Ancylobacter</taxon>
    </lineage>
</organism>
<keyword evidence="6" id="KW-0029">Amino-acid transport</keyword>
<evidence type="ECO:0000256" key="5">
    <source>
        <dbReference type="ARBA" id="ARBA00022692"/>
    </source>
</evidence>
<dbReference type="GO" id="GO:0043190">
    <property type="term" value="C:ATP-binding cassette (ABC) transporter complex"/>
    <property type="evidence" value="ECO:0007669"/>
    <property type="project" value="InterPro"/>
</dbReference>
<dbReference type="SUPFAM" id="SSF161098">
    <property type="entry name" value="MetI-like"/>
    <property type="match status" value="1"/>
</dbReference>
<accession>A0A9W6JBC1</accession>
<dbReference type="PROSITE" id="PS50928">
    <property type="entry name" value="ABC_TM1"/>
    <property type="match status" value="1"/>
</dbReference>
<dbReference type="GO" id="GO:0006865">
    <property type="term" value="P:amino acid transport"/>
    <property type="evidence" value="ECO:0007669"/>
    <property type="project" value="UniProtKB-KW"/>
</dbReference>
<evidence type="ECO:0000259" key="10">
    <source>
        <dbReference type="PROSITE" id="PS50928"/>
    </source>
</evidence>
<dbReference type="AlphaFoldDB" id="A0A9W6JBC1"/>
<keyword evidence="12" id="KW-1185">Reference proteome</keyword>
<feature type="transmembrane region" description="Helical" evidence="9">
    <location>
        <begin position="193"/>
        <end position="211"/>
    </location>
</feature>
<evidence type="ECO:0000256" key="3">
    <source>
        <dbReference type="ARBA" id="ARBA00022448"/>
    </source>
</evidence>
<dbReference type="InterPro" id="IPR010065">
    <property type="entry name" value="AA_ABC_transptr_permease_3TM"/>
</dbReference>
<comment type="similarity">
    <text evidence="2">Belongs to the binding-protein-dependent transport system permease family. HisMQ subfamily.</text>
</comment>
<dbReference type="EMBL" id="BSFJ01000018">
    <property type="protein sequence ID" value="GLK72725.1"/>
    <property type="molecule type" value="Genomic_DNA"/>
</dbReference>
<dbReference type="InterPro" id="IPR000515">
    <property type="entry name" value="MetI-like"/>
</dbReference>
<dbReference type="PANTHER" id="PTHR30614">
    <property type="entry name" value="MEMBRANE COMPONENT OF AMINO ACID ABC TRANSPORTER"/>
    <property type="match status" value="1"/>
</dbReference>
<reference evidence="11" key="2">
    <citation type="submission" date="2023-01" db="EMBL/GenBank/DDBJ databases">
        <authorList>
            <person name="Sun Q."/>
            <person name="Evtushenko L."/>
        </authorList>
    </citation>
    <scope>NUCLEOTIDE SEQUENCE</scope>
    <source>
        <strain evidence="11">VKM B-2484</strain>
    </source>
</reference>
<feature type="domain" description="ABC transmembrane type-1" evidence="10">
    <location>
        <begin position="27"/>
        <end position="215"/>
    </location>
</feature>
<dbReference type="GO" id="GO:0022857">
    <property type="term" value="F:transmembrane transporter activity"/>
    <property type="evidence" value="ECO:0007669"/>
    <property type="project" value="InterPro"/>
</dbReference>
<keyword evidence="8 9" id="KW-0472">Membrane</keyword>
<evidence type="ECO:0000313" key="11">
    <source>
        <dbReference type="EMBL" id="GLK72725.1"/>
    </source>
</evidence>
<keyword evidence="7 9" id="KW-1133">Transmembrane helix</keyword>
<evidence type="ECO:0000256" key="4">
    <source>
        <dbReference type="ARBA" id="ARBA00022475"/>
    </source>
</evidence>
<evidence type="ECO:0000256" key="1">
    <source>
        <dbReference type="ARBA" id="ARBA00004429"/>
    </source>
</evidence>
<name>A0A9W6JBC1_9HYPH</name>
<comment type="caution">
    <text evidence="11">The sequence shown here is derived from an EMBL/GenBank/DDBJ whole genome shotgun (WGS) entry which is preliminary data.</text>
</comment>
<dbReference type="Gene3D" id="1.10.3720.10">
    <property type="entry name" value="MetI-like"/>
    <property type="match status" value="1"/>
</dbReference>
<evidence type="ECO:0000256" key="6">
    <source>
        <dbReference type="ARBA" id="ARBA00022970"/>
    </source>
</evidence>
<evidence type="ECO:0000256" key="7">
    <source>
        <dbReference type="ARBA" id="ARBA00022989"/>
    </source>
</evidence>
<keyword evidence="3 9" id="KW-0813">Transport</keyword>
<gene>
    <name evidence="11" type="ORF">GCM10017643_28410</name>
</gene>
<keyword evidence="5 9" id="KW-0812">Transmembrane</keyword>
<proteinExistence type="inferred from homology"/>
<dbReference type="PANTHER" id="PTHR30614:SF0">
    <property type="entry name" value="L-CYSTINE TRANSPORT SYSTEM PERMEASE PROTEIN TCYL"/>
    <property type="match status" value="1"/>
</dbReference>
<evidence type="ECO:0000313" key="12">
    <source>
        <dbReference type="Proteomes" id="UP001143370"/>
    </source>
</evidence>
<evidence type="ECO:0000256" key="9">
    <source>
        <dbReference type="RuleBase" id="RU363032"/>
    </source>
</evidence>
<reference evidence="11" key="1">
    <citation type="journal article" date="2014" name="Int. J. Syst. Evol. Microbiol.">
        <title>Complete genome sequence of Corynebacterium casei LMG S-19264T (=DSM 44701T), isolated from a smear-ripened cheese.</title>
        <authorList>
            <consortium name="US DOE Joint Genome Institute (JGI-PGF)"/>
            <person name="Walter F."/>
            <person name="Albersmeier A."/>
            <person name="Kalinowski J."/>
            <person name="Ruckert C."/>
        </authorList>
    </citation>
    <scope>NUCLEOTIDE SEQUENCE</scope>
    <source>
        <strain evidence="11">VKM B-2484</strain>
    </source>
</reference>
<keyword evidence="4" id="KW-1003">Cell membrane</keyword>
<dbReference type="InterPro" id="IPR035906">
    <property type="entry name" value="MetI-like_sf"/>
</dbReference>
<dbReference type="CDD" id="cd06261">
    <property type="entry name" value="TM_PBP2"/>
    <property type="match status" value="1"/>
</dbReference>
<evidence type="ECO:0000256" key="2">
    <source>
        <dbReference type="ARBA" id="ARBA00010072"/>
    </source>
</evidence>
<dbReference type="Proteomes" id="UP001143370">
    <property type="component" value="Unassembled WGS sequence"/>
</dbReference>
<protein>
    <submittedName>
        <fullName evidence="11">ABC transporter permease</fullName>
    </submittedName>
</protein>
<comment type="subcellular location">
    <subcellularLocation>
        <location evidence="1">Cell inner membrane</location>
        <topology evidence="1">Multi-pass membrane protein</topology>
    </subcellularLocation>
    <subcellularLocation>
        <location evidence="9">Cell membrane</location>
        <topology evidence="9">Multi-pass membrane protein</topology>
    </subcellularLocation>
</comment>